<sequence length="1413" mass="161366">MLQSVTQYHHTMEYTAGNNNAGNSDRQRDLKPGDRIAESVGAVVYQDKDNPHKVIKKIIFGSTGNIDEAIKNYHLFKKYYGENSAYLLKKDDCCYIHMDKLSGETLDKTGAFPDNAEEFFIKMLREMEAKGIYHANLKPDNVLYCARENRFYPLGFSDNSDLRRSATHEEYKVLDQEYKYRINLILDIINNRTIDVSRTDEPPVLVSGVPSEDLAEGELSRNTNFSFYKFLSGYYCGQELNNDIKPGESYGRDVNGDVETGENGGQELNNDIELEEIISEGRELLFLADQQKEINRRTHSSTFASVINNKGRVILASASLLGMAAGAYYFNENFRHDGENRGSSDAIISNEEYQQGMELINSLEGSDLDFIFSDSKVNLTPHIRMKRDNLQQETIDLEIKDENIPVFIEAILTGVQDVKIKEVFREIWDKNKNVSGKVRGSENLKVLLGVLNGIIVFLLNNKNTISDGQFSDGRNVVKALWSVSRKAYFPVKYKKLIDKIDANKIFITSSARDISYILDFIISDIKDVSFKREMESISKKAYHSLNKLDNYNQDDENLYLLMEHVSLLTEFSTDFYIKHGASKTYKMSVKLIKKLWKLADSLPELNSKHKIKMFAEYRQMIQSGDEVLSTIENLAPPIFDPNSYIDNFIDDEIRKFEKISGKKLGLKADSIIHATRHVHKYDAFVNQTVIIKLDIPLRDIVTNMYFMRVGQVYNLSYDSSIKPLIESLKKTHLQNKMTQALHDYKKEESNIKAMTTHYRQMIDYRCLSYLSPSNKDNKYASYVEGFLKGKVQAREFLFYNIKLNGVFFIPAGNIRKGVLFSIDEPKFFNLDDFHHKFIINGYMHTGTYTSTPRDPAFKAWILNKIPIKDRAEYGEETKPFGYPLDTTMLLAMPPIENHINHYLTPSDQGFNIKGIPDKLFSQLMERLESDIDTLNFSIEEMDAHEREKIFRVIKIFFAAASLIIAPVSGFSSTAACLGFIISAIDVAVSLAEGSIAKAKGDKNADTLMNEAIISSLMSVNFQARLSFNAPMITRNLISASVKNYQNISKLSKNIIPVILKNRAKYANMVKYGDLSHRGMSPKLVKPKMSDFTNEHGFFNELEFNKSMNEYIKEKGVLERMVKAGKNAPDERQRRKLIAESKMMSLRGSHSCTLDTVTDNRFTLHYVKDSPADTAVLSAHGWFTVDSTQLTLSGDKEILFLGPHGEILLEPPEVEGMLPMENLLSGKKNPSLYSKLTNKGLISYKPGSSLLNEEVAMNYKLSYYEKAPDEEMQLALLSNRINKNKERMDIITVNEKVDSDRYRDPTLRDLMALIKNNKSFQPYKKILFVACREEKTPGLLRKSVKDVKLGSGYEVEFSEKSFAEQSTRNKRSTNHTSYDDDINFDGFLLYELITLEKGKMTREIKEIVPYIKSK</sequence>
<organism evidence="3 4">
    <name type="scientific">Erwinia psidii</name>
    <dbReference type="NCBI Taxonomy" id="69224"/>
    <lineage>
        <taxon>Bacteria</taxon>
        <taxon>Pseudomonadati</taxon>
        <taxon>Pseudomonadota</taxon>
        <taxon>Gammaproteobacteria</taxon>
        <taxon>Enterobacterales</taxon>
        <taxon>Erwiniaceae</taxon>
        <taxon>Erwinia</taxon>
    </lineage>
</organism>
<dbReference type="InterPro" id="IPR054466">
    <property type="entry name" value="OspG_kinase"/>
</dbReference>
<dbReference type="Gene3D" id="1.10.510.10">
    <property type="entry name" value="Transferase(Phosphotransferase) domain 1"/>
    <property type="match status" value="1"/>
</dbReference>
<reference evidence="3 4" key="1">
    <citation type="submission" date="2018-10" db="EMBL/GenBank/DDBJ databases">
        <title>Draft genome sequence for the type isolate of Erwinia psidii, agent causal of bacterial blight in guava (Psidium guajava) and wilt and die-back of Eucalyptus spp.</title>
        <authorList>
            <person name="Hermenegildo P.S."/>
            <person name="Santos S.A."/>
            <person name="Guimaraes L.M.S."/>
            <person name="Vidigal P.M.P."/>
            <person name="Pereira I.C."/>
            <person name="Badel J.L."/>
            <person name="Alfenas-Zerbini P."/>
            <person name="Ferreira M.A.S.V."/>
            <person name="Alfenas A.C."/>
        </authorList>
    </citation>
    <scope>NUCLEOTIDE SEQUENCE [LARGE SCALE GENOMIC DNA]</scope>
    <source>
        <strain evidence="3 4">IBSBF 435</strain>
    </source>
</reference>
<protein>
    <recommendedName>
        <fullName evidence="5">Protein kinase domain-containing protein</fullName>
    </recommendedName>
</protein>
<feature type="domain" description="Kinase OspG kinase" evidence="2">
    <location>
        <begin position="39"/>
        <end position="180"/>
    </location>
</feature>
<accession>A0A3N6SG19</accession>
<gene>
    <name evidence="3" type="ORF">EB241_19955</name>
</gene>
<proteinExistence type="predicted"/>
<keyword evidence="4" id="KW-1185">Reference proteome</keyword>
<comment type="caution">
    <text evidence="3">The sequence shown here is derived from an EMBL/GenBank/DDBJ whole genome shotgun (WGS) entry which is preliminary data.</text>
</comment>
<dbReference type="Gene3D" id="3.30.200.20">
    <property type="entry name" value="Phosphorylase Kinase, domain 1"/>
    <property type="match status" value="1"/>
</dbReference>
<dbReference type="InterPro" id="IPR049002">
    <property type="entry name" value="Stv"/>
</dbReference>
<dbReference type="EMBL" id="RHHM01000021">
    <property type="protein sequence ID" value="RQM36496.1"/>
    <property type="molecule type" value="Genomic_DNA"/>
</dbReference>
<evidence type="ECO:0000313" key="4">
    <source>
        <dbReference type="Proteomes" id="UP000279457"/>
    </source>
</evidence>
<dbReference type="Pfam" id="PF22303">
    <property type="entry name" value="OspG_kinase"/>
    <property type="match status" value="1"/>
</dbReference>
<dbReference type="Proteomes" id="UP000279457">
    <property type="component" value="Unassembled WGS sequence"/>
</dbReference>
<evidence type="ECO:0008006" key="5">
    <source>
        <dbReference type="Google" id="ProtNLM"/>
    </source>
</evidence>
<evidence type="ECO:0000259" key="1">
    <source>
        <dbReference type="Pfam" id="PF21527"/>
    </source>
</evidence>
<feature type="domain" description="Putative adhesin Stv" evidence="1">
    <location>
        <begin position="1174"/>
        <end position="1332"/>
    </location>
</feature>
<name>A0A3N6SG19_9GAMM</name>
<dbReference type="Pfam" id="PF21527">
    <property type="entry name" value="Stv"/>
    <property type="match status" value="1"/>
</dbReference>
<dbReference type="OrthoDB" id="6555661at2"/>
<dbReference type="InterPro" id="IPR011009">
    <property type="entry name" value="Kinase-like_dom_sf"/>
</dbReference>
<dbReference type="SUPFAM" id="SSF56112">
    <property type="entry name" value="Protein kinase-like (PK-like)"/>
    <property type="match status" value="1"/>
</dbReference>
<evidence type="ECO:0000313" key="3">
    <source>
        <dbReference type="EMBL" id="RQM36496.1"/>
    </source>
</evidence>
<evidence type="ECO:0000259" key="2">
    <source>
        <dbReference type="Pfam" id="PF22303"/>
    </source>
</evidence>
<dbReference type="RefSeq" id="WP_124234741.1">
    <property type="nucleotide sequence ID" value="NZ_RHHM01000021.1"/>
</dbReference>